<dbReference type="SUPFAM" id="SSF48452">
    <property type="entry name" value="TPR-like"/>
    <property type="match status" value="1"/>
</dbReference>
<dbReference type="PROSITE" id="PS51257">
    <property type="entry name" value="PROKAR_LIPOPROTEIN"/>
    <property type="match status" value="1"/>
</dbReference>
<reference evidence="1 2" key="1">
    <citation type="submission" date="2022-11" db="EMBL/GenBank/DDBJ databases">
        <title>Spartinivicinus poritis sp. nov., isolated from scleractinian coral Porites lutea.</title>
        <authorList>
            <person name="Zhang G."/>
            <person name="Cai L."/>
            <person name="Wei Q."/>
        </authorList>
    </citation>
    <scope>NUCLEOTIDE SEQUENCE [LARGE SCALE GENOMIC DNA]</scope>
    <source>
        <strain evidence="1 2">A2-2</strain>
    </source>
</reference>
<comment type="caution">
    <text evidence="1">The sequence shown here is derived from an EMBL/GenBank/DDBJ whole genome shotgun (WGS) entry which is preliminary data.</text>
</comment>
<evidence type="ECO:0000313" key="1">
    <source>
        <dbReference type="EMBL" id="MDE1461047.1"/>
    </source>
</evidence>
<protein>
    <submittedName>
        <fullName evidence="1">Uncharacterized protein</fullName>
    </submittedName>
</protein>
<gene>
    <name evidence="1" type="ORF">ORQ98_03585</name>
</gene>
<evidence type="ECO:0000313" key="2">
    <source>
        <dbReference type="Proteomes" id="UP001528823"/>
    </source>
</evidence>
<dbReference type="Proteomes" id="UP001528823">
    <property type="component" value="Unassembled WGS sequence"/>
</dbReference>
<keyword evidence="2" id="KW-1185">Reference proteome</keyword>
<dbReference type="RefSeq" id="WP_274687416.1">
    <property type="nucleotide sequence ID" value="NZ_JAPMOU010000003.1"/>
</dbReference>
<organism evidence="1 2">
    <name type="scientific">Spartinivicinus poritis</name>
    <dbReference type="NCBI Taxonomy" id="2994640"/>
    <lineage>
        <taxon>Bacteria</taxon>
        <taxon>Pseudomonadati</taxon>
        <taxon>Pseudomonadota</taxon>
        <taxon>Gammaproteobacteria</taxon>
        <taxon>Oceanospirillales</taxon>
        <taxon>Zooshikellaceae</taxon>
        <taxon>Spartinivicinus</taxon>
    </lineage>
</organism>
<accession>A0ABT5U3V5</accession>
<dbReference type="Gene3D" id="1.25.40.10">
    <property type="entry name" value="Tetratricopeptide repeat domain"/>
    <property type="match status" value="1"/>
</dbReference>
<dbReference type="EMBL" id="JAPMOU010000003">
    <property type="protein sequence ID" value="MDE1461047.1"/>
    <property type="molecule type" value="Genomic_DNA"/>
</dbReference>
<sequence>MIETLLRHSLGVPCLLLCLLLQGCAFSSMRLNDLAADLEAVPPEQILAELKAIDYSDRDRVQYLLDYGVLKSLMGDFTGSIEDLQKAKQLIQQLEAISISENLSAVAVNDTLKSYVATPGEQMLLYELLAINYLMLGQVDAARVEVLQAQVKTRQFAEANEVNGRIASMEYLAGFIYELLGEIDNAMISYRNAASILESKAMPIPVLLQDNLLRCSRRLGLHTEYKRYVSHFNKTASFPNKSQGEVTIIYWDGVVTAKKQRFLTVYVPQLEHNVTIALPYYPENNKRVNSLRLSVNDENHYTATIESVEKIAREDLDAQSTVIYSTALARMVTKHLAIKASQNQNNDNLTMLLNIASVFSEAADVRSWNMLPASIQAATIQLAPGRYQLFPNQFASASQRTNASSFLDWFFANDDREVVENNGPTEHETATIKQGVRPDQFTLDIKAGQKVLLFVPRVSNRVYSTYLHN</sequence>
<dbReference type="InterPro" id="IPR011990">
    <property type="entry name" value="TPR-like_helical_dom_sf"/>
</dbReference>
<proteinExistence type="predicted"/>
<name>A0ABT5U3V5_9GAMM</name>